<evidence type="ECO:0000256" key="1">
    <source>
        <dbReference type="PROSITE-ProRule" id="PRU00339"/>
    </source>
</evidence>
<dbReference type="EMBL" id="MSZX01000012">
    <property type="protein sequence ID" value="OPA74070.1"/>
    <property type="molecule type" value="Genomic_DNA"/>
</dbReference>
<name>A0A1T2X2I4_9BACL</name>
<keyword evidence="3" id="KW-1185">Reference proteome</keyword>
<evidence type="ECO:0000313" key="2">
    <source>
        <dbReference type="EMBL" id="OPA74070.1"/>
    </source>
</evidence>
<dbReference type="PROSITE" id="PS50005">
    <property type="entry name" value="TPR"/>
    <property type="match status" value="1"/>
</dbReference>
<dbReference type="SMART" id="SM00028">
    <property type="entry name" value="TPR"/>
    <property type="match status" value="1"/>
</dbReference>
<organism evidence="2 3">
    <name type="scientific">Paenibacillus selenitireducens</name>
    <dbReference type="NCBI Taxonomy" id="1324314"/>
    <lineage>
        <taxon>Bacteria</taxon>
        <taxon>Bacillati</taxon>
        <taxon>Bacillota</taxon>
        <taxon>Bacilli</taxon>
        <taxon>Bacillales</taxon>
        <taxon>Paenibacillaceae</taxon>
        <taxon>Paenibacillus</taxon>
    </lineage>
</organism>
<reference evidence="2 3" key="1">
    <citation type="submission" date="2017-01" db="EMBL/GenBank/DDBJ databases">
        <title>Genome analysis of Paenibacillus selenitrireducens ES3-24.</title>
        <authorList>
            <person name="Xu D."/>
            <person name="Yao R."/>
            <person name="Zheng S."/>
        </authorList>
    </citation>
    <scope>NUCLEOTIDE SEQUENCE [LARGE SCALE GENOMIC DNA]</scope>
    <source>
        <strain evidence="2 3">ES3-24</strain>
    </source>
</reference>
<accession>A0A1T2X2I4</accession>
<gene>
    <name evidence="2" type="ORF">BVG16_25300</name>
</gene>
<sequence length="771" mass="89700">MEEKFQQITTLLEERLYDDAEKLLLELKNEDYNNTAIDFYLGILYSKYDNPKKSDEKSKKHFQNVINGEYVYEYAFIFLAGKEENKNHSLRLIKKGLEVFPDSFELNKRLLIQSNIKEKEEIYQEITKKGICSNEIYNYMFSYYYGLGKYQDAYDIAIKMNVESKDFFLLIELAKGFCSYRINDISKAKSIFTFLIEEDINQELDVAPFIGAVLCNLKQGEINKGFELFDEIPFDYAISAELYSYPEFTFSFETELLGFFQELENNTKNPNILAKIKGLRGIYLSNVDDKKNEKRVIKDLEYANRYLPNTFIYIETLKNIAESNDRNLDAFNYGLSLIKYTFEKNEKYLESEYFWGFINSSGLDDVLEMTNSLINIIQTDFLKNKIYSGAICEALIEKLYSLKRYNEILGIFKSFNTNLMKGDFLFEVAYSFSEKGDLNSAKEIYELYQKKHGDTNASLNNLGVIYRKQNDLHKAQEMFKKAVELKPDDKTALNNYENVTKLVVEQEKQEEEINKSAIVFNSENAWIKGKLISFSKQRNIDGFIVCPYRQLPQFLGVSEIKANELIKSFLEKKYVIKTADHNIDTNSSVYRINSKIVELIEELQLVNQRENELISIAENINIDQYNKFGFDEKLIKSLDKVVNPELKSMLERDLNENVIALITKSYKTSLIMSGSIIEAVLLDHITSKNITSYILENGKSKKTNQMDLNELLYIANKEAYIDLQLYHLSHAIRGFRNLIHPGVEKRKTSIIVNEENAALAWSIVKKVIQEI</sequence>
<protein>
    <submittedName>
        <fullName evidence="2">Uncharacterized protein</fullName>
    </submittedName>
</protein>
<evidence type="ECO:0000313" key="3">
    <source>
        <dbReference type="Proteomes" id="UP000190188"/>
    </source>
</evidence>
<keyword evidence="1" id="KW-0802">TPR repeat</keyword>
<dbReference type="Pfam" id="PF00515">
    <property type="entry name" value="TPR_1"/>
    <property type="match status" value="1"/>
</dbReference>
<proteinExistence type="predicted"/>
<dbReference type="RefSeq" id="WP_158081787.1">
    <property type="nucleotide sequence ID" value="NZ_MSZX01000012.1"/>
</dbReference>
<dbReference type="Proteomes" id="UP000190188">
    <property type="component" value="Unassembled WGS sequence"/>
</dbReference>
<comment type="caution">
    <text evidence="2">The sequence shown here is derived from an EMBL/GenBank/DDBJ whole genome shotgun (WGS) entry which is preliminary data.</text>
</comment>
<dbReference type="InterPro" id="IPR019734">
    <property type="entry name" value="TPR_rpt"/>
</dbReference>
<dbReference type="SUPFAM" id="SSF48452">
    <property type="entry name" value="TPR-like"/>
    <property type="match status" value="1"/>
</dbReference>
<dbReference type="STRING" id="1324314.BVG16_25300"/>
<dbReference type="InterPro" id="IPR011990">
    <property type="entry name" value="TPR-like_helical_dom_sf"/>
</dbReference>
<dbReference type="SUPFAM" id="SSF81901">
    <property type="entry name" value="HCP-like"/>
    <property type="match status" value="1"/>
</dbReference>
<dbReference type="Gene3D" id="1.25.40.10">
    <property type="entry name" value="Tetratricopeptide repeat domain"/>
    <property type="match status" value="2"/>
</dbReference>
<dbReference type="PROSITE" id="PS50293">
    <property type="entry name" value="TPR_REGION"/>
    <property type="match status" value="1"/>
</dbReference>
<dbReference type="OrthoDB" id="9769030at2"/>
<dbReference type="AlphaFoldDB" id="A0A1T2X2I4"/>
<feature type="repeat" description="TPR" evidence="1">
    <location>
        <begin position="456"/>
        <end position="489"/>
    </location>
</feature>